<dbReference type="RefSeq" id="XP_009518248.1">
    <property type="nucleotide sequence ID" value="XM_009519953.1"/>
</dbReference>
<feature type="region of interest" description="Disordered" evidence="1">
    <location>
        <begin position="15"/>
        <end position="39"/>
    </location>
</feature>
<dbReference type="Proteomes" id="UP000002640">
    <property type="component" value="Unassembled WGS sequence"/>
</dbReference>
<organism evidence="2 3">
    <name type="scientific">Phytophthora sojae (strain P6497)</name>
    <name type="common">Soybean stem and root rot agent</name>
    <name type="synonym">Phytophthora megasperma f. sp. glycines</name>
    <dbReference type="NCBI Taxonomy" id="1094619"/>
    <lineage>
        <taxon>Eukaryota</taxon>
        <taxon>Sar</taxon>
        <taxon>Stramenopiles</taxon>
        <taxon>Oomycota</taxon>
        <taxon>Peronosporomycetes</taxon>
        <taxon>Peronosporales</taxon>
        <taxon>Peronosporaceae</taxon>
        <taxon>Phytophthora</taxon>
    </lineage>
</organism>
<gene>
    <name evidence="2" type="ORF">PHYSODRAFT_253777</name>
</gene>
<proteinExistence type="predicted"/>
<sequence length="294" mass="32890">MNISELLCSSVEVDDATKELQDPRPSRPQPCRKPRSKATAVAGFVPDNERKRPCRLSATRKRRRQEREELESREFNLTLDINELRRQVTHLLECRDLCLTQLFVHRQRIESDVVCIVTSLLNEFNCDGLSVSSKALSCFFPRQHLAGLESGHKVQDLVLGGGAHVFSHRAWTTTSIKVVRFVEEEDEDEDGDAADAAETRRLCGGTSGCVVEANGVFTGRIKREMLAAFFPHALSSEALVAQLLGFRVTCPIQLVLYFDTNRCVTHQVAQINILAAMDALHKARPSVFAQLMGQ</sequence>
<dbReference type="InParanoid" id="G4YSE4"/>
<evidence type="ECO:0000256" key="1">
    <source>
        <dbReference type="SAM" id="MobiDB-lite"/>
    </source>
</evidence>
<feature type="compositionally biased region" description="Basic and acidic residues" evidence="1">
    <location>
        <begin position="15"/>
        <end position="25"/>
    </location>
</feature>
<protein>
    <submittedName>
        <fullName evidence="2">Uncharacterized protein</fullName>
    </submittedName>
</protein>
<dbReference type="KEGG" id="psoj:PHYSODRAFT_253777"/>
<keyword evidence="3" id="KW-1185">Reference proteome</keyword>
<evidence type="ECO:0000313" key="3">
    <source>
        <dbReference type="Proteomes" id="UP000002640"/>
    </source>
</evidence>
<dbReference type="AlphaFoldDB" id="G4YSE4"/>
<reference evidence="2 3" key="1">
    <citation type="journal article" date="2006" name="Science">
        <title>Phytophthora genome sequences uncover evolutionary origins and mechanisms of pathogenesis.</title>
        <authorList>
            <person name="Tyler B.M."/>
            <person name="Tripathy S."/>
            <person name="Zhang X."/>
            <person name="Dehal P."/>
            <person name="Jiang R.H."/>
            <person name="Aerts A."/>
            <person name="Arredondo F.D."/>
            <person name="Baxter L."/>
            <person name="Bensasson D."/>
            <person name="Beynon J.L."/>
            <person name="Chapman J."/>
            <person name="Damasceno C.M."/>
            <person name="Dorrance A.E."/>
            <person name="Dou D."/>
            <person name="Dickerman A.W."/>
            <person name="Dubchak I.L."/>
            <person name="Garbelotto M."/>
            <person name="Gijzen M."/>
            <person name="Gordon S.G."/>
            <person name="Govers F."/>
            <person name="Grunwald N.J."/>
            <person name="Huang W."/>
            <person name="Ivors K.L."/>
            <person name="Jones R.W."/>
            <person name="Kamoun S."/>
            <person name="Krampis K."/>
            <person name="Lamour K.H."/>
            <person name="Lee M.K."/>
            <person name="McDonald W.H."/>
            <person name="Medina M."/>
            <person name="Meijer H.J."/>
            <person name="Nordberg E.K."/>
            <person name="Maclean D.J."/>
            <person name="Ospina-Giraldo M.D."/>
            <person name="Morris P.F."/>
            <person name="Phuntumart V."/>
            <person name="Putnam N.H."/>
            <person name="Rash S."/>
            <person name="Rose J.K."/>
            <person name="Sakihama Y."/>
            <person name="Salamov A.A."/>
            <person name="Savidor A."/>
            <person name="Scheuring C.F."/>
            <person name="Smith B.M."/>
            <person name="Sobral B.W."/>
            <person name="Terry A."/>
            <person name="Torto-Alalibo T.A."/>
            <person name="Win J."/>
            <person name="Xu Z."/>
            <person name="Zhang H."/>
            <person name="Grigoriev I.V."/>
            <person name="Rokhsar D.S."/>
            <person name="Boore J.L."/>
        </authorList>
    </citation>
    <scope>NUCLEOTIDE SEQUENCE [LARGE SCALE GENOMIC DNA]</scope>
    <source>
        <strain evidence="2 3">P6497</strain>
    </source>
</reference>
<dbReference type="GeneID" id="20638417"/>
<evidence type="ECO:0000313" key="2">
    <source>
        <dbReference type="EMBL" id="EGZ22960.1"/>
    </source>
</evidence>
<accession>G4YSE4</accession>
<name>G4YSE4_PHYSP</name>
<dbReference type="EMBL" id="JH159152">
    <property type="protein sequence ID" value="EGZ22960.1"/>
    <property type="molecule type" value="Genomic_DNA"/>
</dbReference>